<dbReference type="eggNOG" id="KOG1951">
    <property type="taxonomic scope" value="Eukaryota"/>
</dbReference>
<dbReference type="InterPro" id="IPR006073">
    <property type="entry name" value="GTP-bd"/>
</dbReference>
<evidence type="ECO:0000313" key="14">
    <source>
        <dbReference type="Proteomes" id="UP000266841"/>
    </source>
</evidence>
<feature type="compositionally biased region" description="Basic and acidic residues" evidence="11">
    <location>
        <begin position="32"/>
        <end position="43"/>
    </location>
</feature>
<keyword evidence="14" id="KW-1185">Reference proteome</keyword>
<keyword evidence="2" id="KW-0690">Ribosome biogenesis</keyword>
<keyword evidence="3" id="KW-0597">Phosphoprotein</keyword>
<feature type="compositionally biased region" description="Basic residues" evidence="11">
    <location>
        <begin position="378"/>
        <end position="390"/>
    </location>
</feature>
<dbReference type="InterPro" id="IPR039761">
    <property type="entry name" value="Bms1/Tsr1"/>
</dbReference>
<dbReference type="GO" id="GO:0034511">
    <property type="term" value="F:U3 snoRNA binding"/>
    <property type="evidence" value="ECO:0007669"/>
    <property type="project" value="TreeGrafter"/>
</dbReference>
<proteinExistence type="inferred from homology"/>
<evidence type="ECO:0000256" key="5">
    <source>
        <dbReference type="ARBA" id="ARBA00022801"/>
    </source>
</evidence>
<evidence type="ECO:0000259" key="12">
    <source>
        <dbReference type="PROSITE" id="PS51714"/>
    </source>
</evidence>
<evidence type="ECO:0000256" key="7">
    <source>
        <dbReference type="ARBA" id="ARBA00023134"/>
    </source>
</evidence>
<evidence type="ECO:0000256" key="10">
    <source>
        <dbReference type="ARBA" id="ARBA00061391"/>
    </source>
</evidence>
<dbReference type="GO" id="GO:0030686">
    <property type="term" value="C:90S preribosome"/>
    <property type="evidence" value="ECO:0007669"/>
    <property type="project" value="TreeGrafter"/>
</dbReference>
<evidence type="ECO:0000256" key="6">
    <source>
        <dbReference type="ARBA" id="ARBA00022840"/>
    </source>
</evidence>
<dbReference type="GO" id="GO:0032040">
    <property type="term" value="C:small-subunit processome"/>
    <property type="evidence" value="ECO:0007669"/>
    <property type="project" value="UniProtKB-ARBA"/>
</dbReference>
<feature type="compositionally biased region" description="Basic and acidic residues" evidence="11">
    <location>
        <begin position="336"/>
        <end position="350"/>
    </location>
</feature>
<feature type="region of interest" description="Disordered" evidence="11">
    <location>
        <begin position="1"/>
        <end position="49"/>
    </location>
</feature>
<evidence type="ECO:0000256" key="11">
    <source>
        <dbReference type="SAM" id="MobiDB-lite"/>
    </source>
</evidence>
<evidence type="ECO:0000256" key="8">
    <source>
        <dbReference type="ARBA" id="ARBA00023242"/>
    </source>
</evidence>
<dbReference type="AlphaFoldDB" id="K0R7W7"/>
<dbReference type="GO" id="GO:0005525">
    <property type="term" value="F:GTP binding"/>
    <property type="evidence" value="ECO:0007669"/>
    <property type="project" value="UniProtKB-KW"/>
</dbReference>
<feature type="compositionally biased region" description="Basic residues" evidence="11">
    <location>
        <begin position="260"/>
        <end position="270"/>
    </location>
</feature>
<comment type="similarity">
    <text evidence="10">Belongs to the TRAFAC class translation factor GTPase superfamily. Bms1-like GTPase family. BMS1 subfamily.</text>
</comment>
<feature type="compositionally biased region" description="Basic residues" evidence="11">
    <location>
        <begin position="351"/>
        <end position="362"/>
    </location>
</feature>
<feature type="domain" description="Bms1-type G" evidence="12">
    <location>
        <begin position="86"/>
        <end position="249"/>
    </location>
</feature>
<keyword evidence="5" id="KW-0378">Hydrolase</keyword>
<keyword evidence="6" id="KW-0067">ATP-binding</keyword>
<keyword evidence="4" id="KW-0547">Nucleotide-binding</keyword>
<evidence type="ECO:0000313" key="13">
    <source>
        <dbReference type="EMBL" id="EJK44831.1"/>
    </source>
</evidence>
<dbReference type="SUPFAM" id="SSF52540">
    <property type="entry name" value="P-loop containing nucleoside triphosphate hydrolases"/>
    <property type="match status" value="1"/>
</dbReference>
<comment type="subcellular location">
    <subcellularLocation>
        <location evidence="1">Nucleus</location>
        <location evidence="1">Nucleolus</location>
    </subcellularLocation>
</comment>
<feature type="compositionally biased region" description="Basic and acidic residues" evidence="11">
    <location>
        <begin position="363"/>
        <end position="377"/>
    </location>
</feature>
<dbReference type="GO" id="GO:0005654">
    <property type="term" value="C:nucleoplasm"/>
    <property type="evidence" value="ECO:0007669"/>
    <property type="project" value="UniProtKB-ARBA"/>
</dbReference>
<dbReference type="Pfam" id="PF01926">
    <property type="entry name" value="MMR_HSR1"/>
    <property type="match status" value="1"/>
</dbReference>
<evidence type="ECO:0000256" key="3">
    <source>
        <dbReference type="ARBA" id="ARBA00022553"/>
    </source>
</evidence>
<feature type="compositionally biased region" description="Basic and acidic residues" evidence="11">
    <location>
        <begin position="62"/>
        <end position="84"/>
    </location>
</feature>
<feature type="compositionally biased region" description="Acidic residues" evidence="11">
    <location>
        <begin position="455"/>
        <end position="492"/>
    </location>
</feature>
<comment type="catalytic activity">
    <reaction evidence="9">
        <text>GTP + H2O = GDP + phosphate + H(+)</text>
        <dbReference type="Rhea" id="RHEA:19669"/>
        <dbReference type="ChEBI" id="CHEBI:15377"/>
        <dbReference type="ChEBI" id="CHEBI:15378"/>
        <dbReference type="ChEBI" id="CHEBI:37565"/>
        <dbReference type="ChEBI" id="CHEBI:43474"/>
        <dbReference type="ChEBI" id="CHEBI:58189"/>
    </reaction>
    <physiologicalReaction direction="left-to-right" evidence="9">
        <dbReference type="Rhea" id="RHEA:19670"/>
    </physiologicalReaction>
</comment>
<dbReference type="FunFam" id="3.40.50.300:FF:000105">
    <property type="entry name" value="BMS1 ribosome biogenesis factor"/>
    <property type="match status" value="1"/>
</dbReference>
<dbReference type="PROSITE" id="PS51714">
    <property type="entry name" value="G_BMS1"/>
    <property type="match status" value="1"/>
</dbReference>
<gene>
    <name evidence="13" type="ORF">THAOC_36599</name>
</gene>
<sequence>MADAAVDGQVNRGHKAVKSGRGAREKKRAKKDKRDGNQKERHNSRAFGVANTVRTQRSIQRNLDRAQKKEYVPLSDRRAARAEEGPPPVVAVVGPPGVGKSTLIRSLVRMYTNHSLADPTGPITVCTSKSRRITLLECPNDAAAMLDAAKVADLVLLCVDAKFGFEMESFEFLNMMQTHGFPKVMGVFTHLDQFRTMKNLRKTKKLLKHRFWTEIYDGAKMFYFGGRGQRQVPQARGQAIDPFAGAGQIPATSLEEHPPVRRRGPPRGHHPPLEDRGGREVPAVRGVLRLRPGHEPQGRDEGPRDRRGGLRDGRPEPAPGPVSRARRGGGGADPEPEGHEAVRAAVERGKRELRRGRRLHRHREGELHEEGEPGPEGRRRRRRRRRRRTRTPALDTKLKYSSLRLFKGSKAVEAGDDYGSDDEGHATEAALARARRPADDAFQLADSFRQRFDGGGEDSDGGDSSDSESESESESESDDDSSGSEDGSEDDASAGGGSRSSGDGPDSDSDGGDGEGG</sequence>
<dbReference type="EMBL" id="AGNL01049153">
    <property type="protein sequence ID" value="EJK44831.1"/>
    <property type="molecule type" value="Genomic_DNA"/>
</dbReference>
<dbReference type="InterPro" id="IPR027417">
    <property type="entry name" value="P-loop_NTPase"/>
</dbReference>
<reference evidence="13 14" key="1">
    <citation type="journal article" date="2012" name="Genome Biol.">
        <title>Genome and low-iron response of an oceanic diatom adapted to chronic iron limitation.</title>
        <authorList>
            <person name="Lommer M."/>
            <person name="Specht M."/>
            <person name="Roy A.S."/>
            <person name="Kraemer L."/>
            <person name="Andreson R."/>
            <person name="Gutowska M.A."/>
            <person name="Wolf J."/>
            <person name="Bergner S.V."/>
            <person name="Schilhabel M.B."/>
            <person name="Klostermeier U.C."/>
            <person name="Beiko R.G."/>
            <person name="Rosenstiel P."/>
            <person name="Hippler M."/>
            <person name="Laroche J."/>
        </authorList>
    </citation>
    <scope>NUCLEOTIDE SEQUENCE [LARGE SCALE GENOMIC DNA]</scope>
    <source>
        <strain evidence="13 14">CCMP1005</strain>
    </source>
</reference>
<keyword evidence="7" id="KW-0342">GTP-binding</keyword>
<accession>K0R7W7</accession>
<feature type="compositionally biased region" description="Basic and acidic residues" evidence="11">
    <location>
        <begin position="292"/>
        <end position="315"/>
    </location>
</feature>
<evidence type="ECO:0000256" key="9">
    <source>
        <dbReference type="ARBA" id="ARBA00049117"/>
    </source>
</evidence>
<comment type="caution">
    <text evidence="13">The sequence shown here is derived from an EMBL/GenBank/DDBJ whole genome shotgun (WGS) entry which is preliminary data.</text>
</comment>
<evidence type="ECO:0000256" key="2">
    <source>
        <dbReference type="ARBA" id="ARBA00022517"/>
    </source>
</evidence>
<dbReference type="OrthoDB" id="10260897at2759"/>
<dbReference type="Gene3D" id="3.40.50.300">
    <property type="entry name" value="P-loop containing nucleotide triphosphate hydrolases"/>
    <property type="match status" value="1"/>
</dbReference>
<feature type="non-terminal residue" evidence="13">
    <location>
        <position position="517"/>
    </location>
</feature>
<organism evidence="13 14">
    <name type="scientific">Thalassiosira oceanica</name>
    <name type="common">Marine diatom</name>
    <dbReference type="NCBI Taxonomy" id="159749"/>
    <lineage>
        <taxon>Eukaryota</taxon>
        <taxon>Sar</taxon>
        <taxon>Stramenopiles</taxon>
        <taxon>Ochrophyta</taxon>
        <taxon>Bacillariophyta</taxon>
        <taxon>Coscinodiscophyceae</taxon>
        <taxon>Thalassiosirophycidae</taxon>
        <taxon>Thalassiosirales</taxon>
        <taxon>Thalassiosiraceae</taxon>
        <taxon>Thalassiosira</taxon>
    </lineage>
</organism>
<dbReference type="GO" id="GO:0000479">
    <property type="term" value="P:endonucleolytic cleavage of tricistronic rRNA transcript (SSU-rRNA, 5.8S rRNA, LSU-rRNA)"/>
    <property type="evidence" value="ECO:0007669"/>
    <property type="project" value="TreeGrafter"/>
</dbReference>
<protein>
    <recommendedName>
        <fullName evidence="12">Bms1-type G domain-containing protein</fullName>
    </recommendedName>
</protein>
<name>K0R7W7_THAOC</name>
<dbReference type="GO" id="GO:0000462">
    <property type="term" value="P:maturation of SSU-rRNA from tricistronic rRNA transcript (SSU-rRNA, 5.8S rRNA, LSU-rRNA)"/>
    <property type="evidence" value="ECO:0007669"/>
    <property type="project" value="TreeGrafter"/>
</dbReference>
<keyword evidence="8" id="KW-0539">Nucleus</keyword>
<feature type="region of interest" description="Disordered" evidence="11">
    <location>
        <begin position="61"/>
        <end position="93"/>
    </location>
</feature>
<evidence type="ECO:0000256" key="4">
    <source>
        <dbReference type="ARBA" id="ARBA00022741"/>
    </source>
</evidence>
<dbReference type="GO" id="GO:0003924">
    <property type="term" value="F:GTPase activity"/>
    <property type="evidence" value="ECO:0007669"/>
    <property type="project" value="TreeGrafter"/>
</dbReference>
<dbReference type="PANTHER" id="PTHR12858:SF2">
    <property type="entry name" value="RIBOSOME BIOGENESIS PROTEIN BMS1 HOMOLOG"/>
    <property type="match status" value="1"/>
</dbReference>
<feature type="compositionally biased region" description="Acidic residues" evidence="11">
    <location>
        <begin position="505"/>
        <end position="517"/>
    </location>
</feature>
<evidence type="ECO:0000256" key="1">
    <source>
        <dbReference type="ARBA" id="ARBA00004604"/>
    </source>
</evidence>
<dbReference type="PANTHER" id="PTHR12858">
    <property type="entry name" value="RIBOSOME BIOGENESIS PROTEIN"/>
    <property type="match status" value="1"/>
</dbReference>
<dbReference type="InterPro" id="IPR030387">
    <property type="entry name" value="G_Bms1/Tsr1_dom"/>
</dbReference>
<feature type="region of interest" description="Disordered" evidence="11">
    <location>
        <begin position="247"/>
        <end position="517"/>
    </location>
</feature>
<dbReference type="GO" id="GO:0005524">
    <property type="term" value="F:ATP binding"/>
    <property type="evidence" value="ECO:0007669"/>
    <property type="project" value="UniProtKB-KW"/>
</dbReference>
<dbReference type="Proteomes" id="UP000266841">
    <property type="component" value="Unassembled WGS sequence"/>
</dbReference>